<protein>
    <submittedName>
        <fullName evidence="1">Uncharacterized protein</fullName>
    </submittedName>
</protein>
<evidence type="ECO:0000313" key="1">
    <source>
        <dbReference type="EMBL" id="KAK7278435.1"/>
    </source>
</evidence>
<keyword evidence="2" id="KW-1185">Reference proteome</keyword>
<reference evidence="1 2" key="1">
    <citation type="submission" date="2024-01" db="EMBL/GenBank/DDBJ databases">
        <title>The genomes of 5 underutilized Papilionoideae crops provide insights into root nodulation and disease resistance.</title>
        <authorList>
            <person name="Yuan L."/>
        </authorList>
    </citation>
    <scope>NUCLEOTIDE SEQUENCE [LARGE SCALE GENOMIC DNA]</scope>
    <source>
        <strain evidence="1">LY-2023</strain>
        <tissue evidence="1">Leaf</tissue>
    </source>
</reference>
<evidence type="ECO:0000313" key="2">
    <source>
        <dbReference type="Proteomes" id="UP001359559"/>
    </source>
</evidence>
<dbReference type="EMBL" id="JAYKXN010000006">
    <property type="protein sequence ID" value="KAK7278435.1"/>
    <property type="molecule type" value="Genomic_DNA"/>
</dbReference>
<dbReference type="AlphaFoldDB" id="A0AAN9FLP6"/>
<proteinExistence type="predicted"/>
<sequence>MNLVLLCVAKERITFSLSLTIFPETKKPSPLRCGCFYSILTLYSSCHSFLHLLHFTHTLPPSLSLSLRFVRCLASPEPNQVSCVLLSHCRSFIYSLFICLQLCFLSSYSDCH</sequence>
<name>A0AAN9FLP6_CLITE</name>
<accession>A0AAN9FLP6</accession>
<organism evidence="1 2">
    <name type="scientific">Clitoria ternatea</name>
    <name type="common">Butterfly pea</name>
    <dbReference type="NCBI Taxonomy" id="43366"/>
    <lineage>
        <taxon>Eukaryota</taxon>
        <taxon>Viridiplantae</taxon>
        <taxon>Streptophyta</taxon>
        <taxon>Embryophyta</taxon>
        <taxon>Tracheophyta</taxon>
        <taxon>Spermatophyta</taxon>
        <taxon>Magnoliopsida</taxon>
        <taxon>eudicotyledons</taxon>
        <taxon>Gunneridae</taxon>
        <taxon>Pentapetalae</taxon>
        <taxon>rosids</taxon>
        <taxon>fabids</taxon>
        <taxon>Fabales</taxon>
        <taxon>Fabaceae</taxon>
        <taxon>Papilionoideae</taxon>
        <taxon>50 kb inversion clade</taxon>
        <taxon>NPAAA clade</taxon>
        <taxon>indigoferoid/millettioid clade</taxon>
        <taxon>Phaseoleae</taxon>
        <taxon>Clitoria</taxon>
    </lineage>
</organism>
<comment type="caution">
    <text evidence="1">The sequence shown here is derived from an EMBL/GenBank/DDBJ whole genome shotgun (WGS) entry which is preliminary data.</text>
</comment>
<dbReference type="Proteomes" id="UP001359559">
    <property type="component" value="Unassembled WGS sequence"/>
</dbReference>
<gene>
    <name evidence="1" type="ORF">RJT34_23463</name>
</gene>